<accession>A0A5R9J3Q0</accession>
<dbReference type="OrthoDB" id="7282444at2"/>
<organism evidence="2 3">
    <name type="scientific">Lichenicoccus roseus</name>
    <dbReference type="NCBI Taxonomy" id="2683649"/>
    <lineage>
        <taxon>Bacteria</taxon>
        <taxon>Pseudomonadati</taxon>
        <taxon>Pseudomonadota</taxon>
        <taxon>Alphaproteobacteria</taxon>
        <taxon>Acetobacterales</taxon>
        <taxon>Acetobacteraceae</taxon>
        <taxon>Lichenicoccus</taxon>
    </lineage>
</organism>
<feature type="compositionally biased region" description="Pro residues" evidence="1">
    <location>
        <begin position="93"/>
        <end position="106"/>
    </location>
</feature>
<name>A0A5R9J3Q0_9PROT</name>
<gene>
    <name evidence="2" type="ORF">FE263_16440</name>
</gene>
<dbReference type="AlphaFoldDB" id="A0A5R9J3Q0"/>
<reference evidence="2 3" key="1">
    <citation type="submission" date="2019-05" db="EMBL/GenBank/DDBJ databases">
        <authorList>
            <person name="Pankratov T."/>
            <person name="Grouzdev D."/>
        </authorList>
    </citation>
    <scope>NUCLEOTIDE SEQUENCE [LARGE SCALE GENOMIC DNA]</scope>
    <source>
        <strain evidence="2 3">KEBCLARHB70R</strain>
    </source>
</reference>
<evidence type="ECO:0008006" key="4">
    <source>
        <dbReference type="Google" id="ProtNLM"/>
    </source>
</evidence>
<comment type="caution">
    <text evidence="2">The sequence shown here is derived from an EMBL/GenBank/DDBJ whole genome shotgun (WGS) entry which is preliminary data.</text>
</comment>
<dbReference type="Proteomes" id="UP000305654">
    <property type="component" value="Unassembled WGS sequence"/>
</dbReference>
<protein>
    <recommendedName>
        <fullName evidence="4">OmpA-like domain-containing protein</fullName>
    </recommendedName>
</protein>
<sequence length="322" mass="32307">MTLGALILATPLAASGCGGRDTVDTPVNWWHQLEGGEIAKDRPPPPGVNDPYPHVGTVPAAAPVVASAALRASVTESLMRQRNLTTRVDANDPLPPPVLPPHPVRPTPANVQAAPTAAPAGGSSATLDAAEATPPAPGAQPNAPQTAATGEKPAAGATTPAEDSEPEIAMPAVTVQADTGPGTVTIPAIPGGPPSSPRLPGLQAEEASAEAHAPVAAVLPDYHVAPQTGTQVAFVGNTDVVQSGETGLVHAVAARRRTGIIVVHGYGEASSSDPEAQADALNLATLRGRAVADMLRTQGVPSRAIQLQADAFGRGASLTLVQ</sequence>
<evidence type="ECO:0000313" key="3">
    <source>
        <dbReference type="Proteomes" id="UP000305654"/>
    </source>
</evidence>
<dbReference type="EMBL" id="VCDI01000006">
    <property type="protein sequence ID" value="TLU71483.1"/>
    <property type="molecule type" value="Genomic_DNA"/>
</dbReference>
<evidence type="ECO:0000256" key="1">
    <source>
        <dbReference type="SAM" id="MobiDB-lite"/>
    </source>
</evidence>
<feature type="region of interest" description="Disordered" evidence="1">
    <location>
        <begin position="178"/>
        <end position="207"/>
    </location>
</feature>
<keyword evidence="3" id="KW-1185">Reference proteome</keyword>
<feature type="compositionally biased region" description="Low complexity" evidence="1">
    <location>
        <begin position="198"/>
        <end position="207"/>
    </location>
</feature>
<feature type="compositionally biased region" description="Low complexity" evidence="1">
    <location>
        <begin position="139"/>
        <end position="150"/>
    </location>
</feature>
<proteinExistence type="predicted"/>
<feature type="region of interest" description="Disordered" evidence="1">
    <location>
        <begin position="85"/>
        <end position="164"/>
    </location>
</feature>
<dbReference type="RefSeq" id="WP_138327121.1">
    <property type="nucleotide sequence ID" value="NZ_VCDI01000006.1"/>
</dbReference>
<evidence type="ECO:0000313" key="2">
    <source>
        <dbReference type="EMBL" id="TLU71483.1"/>
    </source>
</evidence>
<feature type="compositionally biased region" description="Low complexity" evidence="1">
    <location>
        <begin position="113"/>
        <end position="126"/>
    </location>
</feature>